<evidence type="ECO:0000259" key="2">
    <source>
        <dbReference type="Pfam" id="PF13340"/>
    </source>
</evidence>
<dbReference type="PANTHER" id="PTHR30007">
    <property type="entry name" value="PHP DOMAIN PROTEIN"/>
    <property type="match status" value="1"/>
</dbReference>
<dbReference type="AlphaFoldDB" id="A0A1N6GRN6"/>
<evidence type="ECO:0000313" key="3">
    <source>
        <dbReference type="EMBL" id="SIO10035.1"/>
    </source>
</evidence>
<feature type="domain" description="Transposase IS4-like" evidence="1">
    <location>
        <begin position="63"/>
        <end position="181"/>
    </location>
</feature>
<dbReference type="InterPro" id="IPR002559">
    <property type="entry name" value="Transposase_11"/>
</dbReference>
<evidence type="ECO:0000313" key="4">
    <source>
        <dbReference type="Proteomes" id="UP000185062"/>
    </source>
</evidence>
<keyword evidence="4" id="KW-1185">Reference proteome</keyword>
<dbReference type="Pfam" id="PF01609">
    <property type="entry name" value="DDE_Tnp_1"/>
    <property type="match status" value="1"/>
</dbReference>
<dbReference type="GO" id="GO:0003677">
    <property type="term" value="F:DNA binding"/>
    <property type="evidence" value="ECO:0007669"/>
    <property type="project" value="InterPro"/>
</dbReference>
<dbReference type="GO" id="GO:0006313">
    <property type="term" value="P:DNA transposition"/>
    <property type="evidence" value="ECO:0007669"/>
    <property type="project" value="InterPro"/>
</dbReference>
<feature type="domain" description="Insertion element IS402-like" evidence="2">
    <location>
        <begin position="1"/>
        <end position="44"/>
    </location>
</feature>
<reference evidence="3 4" key="1">
    <citation type="submission" date="2016-12" db="EMBL/GenBank/DDBJ databases">
        <authorList>
            <person name="Song W.-J."/>
            <person name="Kurnit D.M."/>
        </authorList>
    </citation>
    <scope>NUCLEOTIDE SEQUENCE [LARGE SCALE GENOMIC DNA]</scope>
    <source>
        <strain evidence="3 4">ATCC 49181</strain>
    </source>
</reference>
<protein>
    <submittedName>
        <fullName evidence="3">Putative transposase</fullName>
    </submittedName>
</protein>
<dbReference type="RefSeq" id="WP_074202495.1">
    <property type="nucleotide sequence ID" value="NZ_FSRO01000001.1"/>
</dbReference>
<dbReference type="eggNOG" id="COG3293">
    <property type="taxonomic scope" value="Bacteria"/>
</dbReference>
<proteinExistence type="predicted"/>
<evidence type="ECO:0000259" key="1">
    <source>
        <dbReference type="Pfam" id="PF01609"/>
    </source>
</evidence>
<gene>
    <name evidence="3" type="ORF">SAMN02743940_0827</name>
</gene>
<dbReference type="GO" id="GO:0004803">
    <property type="term" value="F:transposase activity"/>
    <property type="evidence" value="ECO:0007669"/>
    <property type="project" value="InterPro"/>
</dbReference>
<sequence>MNAIFYLLQSGCQWDMLPGDFPPWQTVYRYFRGWIRDGTWNHIHDTLYRSIRDLEGRKESPTLATIDAQSVKTGPDARGDIGFDAGKNVKGRKRHIVVDILGMILKADVHSAGIQDRDGAILALDKITGRFPFIEKVVADGAYAGPIAQSNSPRPIEIVKRSDQVKGFVVLPKRRIVERTFPYFYCLRKIVLDSVNLCIHLARVSGDNSYTLAT</sequence>
<dbReference type="Proteomes" id="UP000185062">
    <property type="component" value="Unassembled WGS sequence"/>
</dbReference>
<accession>A0A1N6GRN6</accession>
<dbReference type="EMBL" id="FSRO01000001">
    <property type="protein sequence ID" value="SIO10035.1"/>
    <property type="molecule type" value="Genomic_DNA"/>
</dbReference>
<organism evidence="3 4">
    <name type="scientific">Nitrosomonas cryotolerans ATCC 49181</name>
    <dbReference type="NCBI Taxonomy" id="1131553"/>
    <lineage>
        <taxon>Bacteria</taxon>
        <taxon>Pseudomonadati</taxon>
        <taxon>Pseudomonadota</taxon>
        <taxon>Betaproteobacteria</taxon>
        <taxon>Nitrosomonadales</taxon>
        <taxon>Nitrosomonadaceae</taxon>
        <taxon>Nitrosomonas</taxon>
    </lineage>
</organism>
<dbReference type="NCBIfam" id="NF033580">
    <property type="entry name" value="transpos_IS5_3"/>
    <property type="match status" value="1"/>
</dbReference>
<dbReference type="PANTHER" id="PTHR30007:SF0">
    <property type="entry name" value="TRANSPOSASE"/>
    <property type="match status" value="1"/>
</dbReference>
<dbReference type="Pfam" id="PF13340">
    <property type="entry name" value="DUF4096"/>
    <property type="match status" value="1"/>
</dbReference>
<dbReference type="InterPro" id="IPR025161">
    <property type="entry name" value="IS402-like_dom"/>
</dbReference>
<dbReference type="STRING" id="44575.SAMN05216419_100235"/>
<name>A0A1N6GRN6_9PROT</name>